<keyword evidence="7 9" id="KW-1133">Transmembrane helix</keyword>
<dbReference type="PANTHER" id="PTHR43528">
    <property type="entry name" value="ALPHA-KETOGLUTARATE PERMEASE"/>
    <property type="match status" value="1"/>
</dbReference>
<dbReference type="GO" id="GO:0005886">
    <property type="term" value="C:plasma membrane"/>
    <property type="evidence" value="ECO:0007669"/>
    <property type="project" value="UniProtKB-SubCell"/>
</dbReference>
<feature type="transmembrane region" description="Helical" evidence="9">
    <location>
        <begin position="45"/>
        <end position="66"/>
    </location>
</feature>
<dbReference type="GO" id="GO:0015293">
    <property type="term" value="F:symporter activity"/>
    <property type="evidence" value="ECO:0007669"/>
    <property type="project" value="UniProtKB-KW"/>
</dbReference>
<dbReference type="FunFam" id="1.20.1250.20:FF:000001">
    <property type="entry name" value="Dicarboxylate MFS transporter"/>
    <property type="match status" value="1"/>
</dbReference>
<feature type="transmembrane region" description="Helical" evidence="9">
    <location>
        <begin position="178"/>
        <end position="197"/>
    </location>
</feature>
<organism evidence="11 12">
    <name type="scientific">Candidatus Finniella inopinata</name>
    <dbReference type="NCBI Taxonomy" id="1696036"/>
    <lineage>
        <taxon>Bacteria</taxon>
        <taxon>Pseudomonadati</taxon>
        <taxon>Pseudomonadota</taxon>
        <taxon>Alphaproteobacteria</taxon>
        <taxon>Holosporales</taxon>
        <taxon>Candidatus Paracaedibacteraceae</taxon>
        <taxon>Candidatus Finniella</taxon>
    </lineage>
</organism>
<feature type="transmembrane region" description="Helical" evidence="9">
    <location>
        <begin position="325"/>
        <end position="348"/>
    </location>
</feature>
<reference evidence="11 12" key="1">
    <citation type="submission" date="2018-10" db="EMBL/GenBank/DDBJ databases">
        <title>An updated phylogeny of the Alphaproteobacteria reveals that the parasitic Rickettsiales and Holosporales have independent origins.</title>
        <authorList>
            <person name="Munoz-Gomez S.A."/>
            <person name="Hess S."/>
            <person name="Burger G."/>
            <person name="Lang B.F."/>
            <person name="Susko E."/>
            <person name="Slamovits C.H."/>
            <person name="Roger A.J."/>
        </authorList>
    </citation>
    <scope>NUCLEOTIDE SEQUENCE [LARGE SCALE GENOMIC DNA]</scope>
    <source>
        <strain evidence="11">HOLO01</strain>
    </source>
</reference>
<dbReference type="Proteomes" id="UP000293550">
    <property type="component" value="Unassembled WGS sequence"/>
</dbReference>
<accession>A0A4Q7DHT5</accession>
<protein>
    <submittedName>
        <fullName evidence="11">MFS transporter</fullName>
    </submittedName>
</protein>
<evidence type="ECO:0000259" key="10">
    <source>
        <dbReference type="PROSITE" id="PS50850"/>
    </source>
</evidence>
<dbReference type="PROSITE" id="PS00216">
    <property type="entry name" value="SUGAR_TRANSPORT_1"/>
    <property type="match status" value="1"/>
</dbReference>
<dbReference type="RefSeq" id="WP_130154297.1">
    <property type="nucleotide sequence ID" value="NZ_SCFB01000007.1"/>
</dbReference>
<dbReference type="InterPro" id="IPR020846">
    <property type="entry name" value="MFS_dom"/>
</dbReference>
<evidence type="ECO:0000256" key="7">
    <source>
        <dbReference type="ARBA" id="ARBA00022989"/>
    </source>
</evidence>
<dbReference type="AlphaFoldDB" id="A0A4Q7DHT5"/>
<dbReference type="OrthoDB" id="9783227at2"/>
<feature type="transmembrane region" description="Helical" evidence="9">
    <location>
        <begin position="266"/>
        <end position="287"/>
    </location>
</feature>
<dbReference type="PROSITE" id="PS50850">
    <property type="entry name" value="MFS"/>
    <property type="match status" value="1"/>
</dbReference>
<feature type="transmembrane region" description="Helical" evidence="9">
    <location>
        <begin position="102"/>
        <end position="122"/>
    </location>
</feature>
<dbReference type="InterPro" id="IPR005829">
    <property type="entry name" value="Sugar_transporter_CS"/>
</dbReference>
<sequence length="431" mass="47030">MNQKKLLAACAIGNIIEWYEFMIFGYFAAIIGTLFFPSSSSLGSLFKAFGVFAIGVLVRPLGGILFGHIGDRFGRKTALLVSIYLMSVPTVAIGLLPSYESIGIFAPIALLCIRVLQGLSMGGEYAGTIVYLVENTKTSKKGLYGSLAAFSLVLGMAAGSLVFAVFHALLTKQQLLDWGWRIPFLLSIVGLAWGLYLRVKLEDSGVFTELKEAGNLARIPIKEAFSESSKPLFQTVLIQCLLGVGMYTMTIFYANYAREHFASLSSVSPILLNTPGVIAIGLAAIVAGKFSDIFGRKNVLLYSAICSFFVSYLTIPLITHGSVESFFMAHIMLSTLTGCFLGSIPSFLAESFPTKTRYTCVALSNNLSMGIFGGTAPMVITYLIDKFHDPVIPNYYLMVSALITVLSIYFSKDKRLSPDKELSYAREFKHN</sequence>
<feature type="transmembrane region" description="Helical" evidence="9">
    <location>
        <begin position="232"/>
        <end position="254"/>
    </location>
</feature>
<evidence type="ECO:0000256" key="3">
    <source>
        <dbReference type="ARBA" id="ARBA00022448"/>
    </source>
</evidence>
<dbReference type="InterPro" id="IPR011701">
    <property type="entry name" value="MFS"/>
</dbReference>
<dbReference type="SUPFAM" id="SSF103473">
    <property type="entry name" value="MFS general substrate transporter"/>
    <property type="match status" value="1"/>
</dbReference>
<keyword evidence="8 9" id="KW-0472">Membrane</keyword>
<dbReference type="PANTHER" id="PTHR43528:SF1">
    <property type="entry name" value="ALPHA-KETOGLUTARATE PERMEASE"/>
    <property type="match status" value="1"/>
</dbReference>
<comment type="caution">
    <text evidence="11">The sequence shown here is derived from an EMBL/GenBank/DDBJ whole genome shotgun (WGS) entry which is preliminary data.</text>
</comment>
<comment type="similarity">
    <text evidence="2">Belongs to the major facilitator superfamily. Metabolite:H+ Symporter (MHS) family (TC 2.A.1.6) family.</text>
</comment>
<feature type="transmembrane region" description="Helical" evidence="9">
    <location>
        <begin position="299"/>
        <end position="319"/>
    </location>
</feature>
<feature type="transmembrane region" description="Helical" evidence="9">
    <location>
        <begin position="360"/>
        <end position="383"/>
    </location>
</feature>
<evidence type="ECO:0000256" key="5">
    <source>
        <dbReference type="ARBA" id="ARBA00022692"/>
    </source>
</evidence>
<evidence type="ECO:0000256" key="2">
    <source>
        <dbReference type="ARBA" id="ARBA00008240"/>
    </source>
</evidence>
<evidence type="ECO:0000256" key="6">
    <source>
        <dbReference type="ARBA" id="ARBA00022847"/>
    </source>
</evidence>
<dbReference type="Gene3D" id="1.20.1250.20">
    <property type="entry name" value="MFS general substrate transporter like domains"/>
    <property type="match status" value="1"/>
</dbReference>
<dbReference type="Pfam" id="PF07690">
    <property type="entry name" value="MFS_1"/>
    <property type="match status" value="1"/>
</dbReference>
<evidence type="ECO:0000256" key="9">
    <source>
        <dbReference type="SAM" id="Phobius"/>
    </source>
</evidence>
<keyword evidence="6" id="KW-0769">Symport</keyword>
<evidence type="ECO:0000313" key="12">
    <source>
        <dbReference type="Proteomes" id="UP000293550"/>
    </source>
</evidence>
<dbReference type="InterPro" id="IPR051084">
    <property type="entry name" value="H+-coupled_symporters"/>
</dbReference>
<feature type="transmembrane region" description="Helical" evidence="9">
    <location>
        <begin position="143"/>
        <end position="166"/>
    </location>
</feature>
<keyword evidence="5 9" id="KW-0812">Transmembrane</keyword>
<evidence type="ECO:0000313" key="11">
    <source>
        <dbReference type="EMBL" id="RZI45719.1"/>
    </source>
</evidence>
<feature type="transmembrane region" description="Helical" evidence="9">
    <location>
        <begin position="395"/>
        <end position="411"/>
    </location>
</feature>
<feature type="domain" description="Major facilitator superfamily (MFS) profile" evidence="10">
    <location>
        <begin position="6"/>
        <end position="416"/>
    </location>
</feature>
<gene>
    <name evidence="11" type="ORF">EQU50_06360</name>
</gene>
<keyword evidence="3" id="KW-0813">Transport</keyword>
<keyword evidence="12" id="KW-1185">Reference proteome</keyword>
<name>A0A4Q7DHT5_9PROT</name>
<feature type="transmembrane region" description="Helical" evidence="9">
    <location>
        <begin position="78"/>
        <end position="96"/>
    </location>
</feature>
<evidence type="ECO:0000256" key="4">
    <source>
        <dbReference type="ARBA" id="ARBA00022475"/>
    </source>
</evidence>
<dbReference type="InterPro" id="IPR005828">
    <property type="entry name" value="MFS_sugar_transport-like"/>
</dbReference>
<dbReference type="PROSITE" id="PS00217">
    <property type="entry name" value="SUGAR_TRANSPORT_2"/>
    <property type="match status" value="1"/>
</dbReference>
<evidence type="ECO:0000256" key="8">
    <source>
        <dbReference type="ARBA" id="ARBA00023136"/>
    </source>
</evidence>
<dbReference type="EMBL" id="SCFB01000007">
    <property type="protein sequence ID" value="RZI45719.1"/>
    <property type="molecule type" value="Genomic_DNA"/>
</dbReference>
<feature type="transmembrane region" description="Helical" evidence="9">
    <location>
        <begin position="21"/>
        <end position="39"/>
    </location>
</feature>
<keyword evidence="4" id="KW-1003">Cell membrane</keyword>
<proteinExistence type="inferred from homology"/>
<evidence type="ECO:0000256" key="1">
    <source>
        <dbReference type="ARBA" id="ARBA00004651"/>
    </source>
</evidence>
<dbReference type="InterPro" id="IPR036259">
    <property type="entry name" value="MFS_trans_sf"/>
</dbReference>
<comment type="subcellular location">
    <subcellularLocation>
        <location evidence="1">Cell membrane</location>
        <topology evidence="1">Multi-pass membrane protein</topology>
    </subcellularLocation>
</comment>
<dbReference type="Pfam" id="PF00083">
    <property type="entry name" value="Sugar_tr"/>
    <property type="match status" value="1"/>
</dbReference>